<sequence length="366" mass="41707">MPPSRRRGRPRSRMSTPLSRTSSSATQPNGTNKLLSLHALSKRYPNLQQPLKRTHWEGCRCAGTCTPTTCTCLQDGAPCRQSCKCGPSCEHQFPPCTCKTNGGACGEKCPCYLAHHQCSTACACPDDKCDDENNLPEVEVKDSQIPSAGLGLFAKQDIEKRRLIGWLEGQVEPHPKEPDFDCFDIAKDHSLRCSKEGAYFTNEMLFKEANAEFRYMEGKRRREIVIRAKRDIKAGEEITSQYTDRKQPPCFPPEDFQTGSYVLVKGEGEDDPWVAQIVSMGAGKKKMTVQWLLRKQDLGIIPPPLRKSIRLDKGELIMTEGWRDILDWETMIRVIYVREERPEDDELGSNVWWWTRCYDAKKKKLK</sequence>
<feature type="region of interest" description="Disordered" evidence="6">
    <location>
        <begin position="1"/>
        <end position="31"/>
    </location>
</feature>
<evidence type="ECO:0000256" key="5">
    <source>
        <dbReference type="ARBA" id="ARBA00023163"/>
    </source>
</evidence>
<dbReference type="CDD" id="cd08161">
    <property type="entry name" value="SET"/>
    <property type="match status" value="1"/>
</dbReference>
<keyword evidence="1" id="KW-0489">Methyltransferase</keyword>
<dbReference type="PROSITE" id="PS51633">
    <property type="entry name" value="CXC"/>
    <property type="match status" value="1"/>
</dbReference>
<dbReference type="Gene3D" id="2.30.30.490">
    <property type="match status" value="1"/>
</dbReference>
<protein>
    <recommendedName>
        <fullName evidence="12">SET domain-containing protein</fullName>
    </recommendedName>
</protein>
<dbReference type="OrthoDB" id="3795759at2759"/>
<feature type="compositionally biased region" description="Basic residues" evidence="6">
    <location>
        <begin position="1"/>
        <end position="12"/>
    </location>
</feature>
<dbReference type="InterPro" id="IPR046341">
    <property type="entry name" value="SET_dom_sf"/>
</dbReference>
<dbReference type="Proteomes" id="UP000800094">
    <property type="component" value="Unassembled WGS sequence"/>
</dbReference>
<dbReference type="SUPFAM" id="SSF82199">
    <property type="entry name" value="SET domain"/>
    <property type="match status" value="1"/>
</dbReference>
<dbReference type="RefSeq" id="XP_033681806.1">
    <property type="nucleotide sequence ID" value="XM_033829481.1"/>
</dbReference>
<dbReference type="Pfam" id="PF00856">
    <property type="entry name" value="SET"/>
    <property type="match status" value="1"/>
</dbReference>
<evidence type="ECO:0000256" key="6">
    <source>
        <dbReference type="SAM" id="MobiDB-lite"/>
    </source>
</evidence>
<evidence type="ECO:0000259" key="8">
    <source>
        <dbReference type="PROSITE" id="PS51038"/>
    </source>
</evidence>
<dbReference type="InterPro" id="IPR026489">
    <property type="entry name" value="CXC_dom"/>
</dbReference>
<dbReference type="SMART" id="SM00317">
    <property type="entry name" value="SET"/>
    <property type="match status" value="1"/>
</dbReference>
<keyword evidence="5" id="KW-0804">Transcription</keyword>
<dbReference type="GO" id="GO:0031507">
    <property type="term" value="P:heterochromatin formation"/>
    <property type="evidence" value="ECO:0007669"/>
    <property type="project" value="TreeGrafter"/>
</dbReference>
<evidence type="ECO:0000259" key="9">
    <source>
        <dbReference type="PROSITE" id="PS51633"/>
    </source>
</evidence>
<evidence type="ECO:0000256" key="2">
    <source>
        <dbReference type="ARBA" id="ARBA00022679"/>
    </source>
</evidence>
<dbReference type="PROSITE" id="PS50280">
    <property type="entry name" value="SET"/>
    <property type="match status" value="1"/>
</dbReference>
<gene>
    <name evidence="10" type="ORF">BU26DRAFT_521222</name>
</gene>
<proteinExistence type="predicted"/>
<keyword evidence="3" id="KW-0949">S-adenosyl-L-methionine</keyword>
<evidence type="ECO:0008006" key="12">
    <source>
        <dbReference type="Google" id="ProtNLM"/>
    </source>
</evidence>
<evidence type="ECO:0000256" key="3">
    <source>
        <dbReference type="ARBA" id="ARBA00022691"/>
    </source>
</evidence>
<dbReference type="GO" id="GO:0005634">
    <property type="term" value="C:nucleus"/>
    <property type="evidence" value="ECO:0007669"/>
    <property type="project" value="TreeGrafter"/>
</dbReference>
<feature type="compositionally biased region" description="Polar residues" evidence="6">
    <location>
        <begin position="16"/>
        <end position="31"/>
    </location>
</feature>
<dbReference type="GO" id="GO:0003682">
    <property type="term" value="F:chromatin binding"/>
    <property type="evidence" value="ECO:0007669"/>
    <property type="project" value="InterPro"/>
</dbReference>
<dbReference type="PROSITE" id="PS51038">
    <property type="entry name" value="BAH"/>
    <property type="match status" value="1"/>
</dbReference>
<evidence type="ECO:0000313" key="11">
    <source>
        <dbReference type="Proteomes" id="UP000800094"/>
    </source>
</evidence>
<dbReference type="Gene3D" id="2.170.270.10">
    <property type="entry name" value="SET domain"/>
    <property type="match status" value="1"/>
</dbReference>
<dbReference type="InterPro" id="IPR001025">
    <property type="entry name" value="BAH_dom"/>
</dbReference>
<keyword evidence="11" id="KW-1185">Reference proteome</keyword>
<evidence type="ECO:0000256" key="1">
    <source>
        <dbReference type="ARBA" id="ARBA00022603"/>
    </source>
</evidence>
<evidence type="ECO:0000256" key="4">
    <source>
        <dbReference type="ARBA" id="ARBA00023015"/>
    </source>
</evidence>
<feature type="domain" description="CXC" evidence="9">
    <location>
        <begin position="42"/>
        <end position="143"/>
    </location>
</feature>
<dbReference type="PANTHER" id="PTHR45747">
    <property type="entry name" value="HISTONE-LYSINE N-METHYLTRANSFERASE E(Z)"/>
    <property type="match status" value="1"/>
</dbReference>
<dbReference type="InterPro" id="IPR045318">
    <property type="entry name" value="EZH1/2-like"/>
</dbReference>
<accession>A0A6A6IA52</accession>
<dbReference type="EMBL" id="ML987198">
    <property type="protein sequence ID" value="KAF2246802.1"/>
    <property type="molecule type" value="Genomic_DNA"/>
</dbReference>
<dbReference type="GeneID" id="54582811"/>
<evidence type="ECO:0000313" key="10">
    <source>
        <dbReference type="EMBL" id="KAF2246802.1"/>
    </source>
</evidence>
<name>A0A6A6IA52_9PLEO</name>
<feature type="domain" description="BAH" evidence="8">
    <location>
        <begin position="254"/>
        <end position="366"/>
    </location>
</feature>
<reference evidence="10" key="1">
    <citation type="journal article" date="2020" name="Stud. Mycol.">
        <title>101 Dothideomycetes genomes: a test case for predicting lifestyles and emergence of pathogens.</title>
        <authorList>
            <person name="Haridas S."/>
            <person name="Albert R."/>
            <person name="Binder M."/>
            <person name="Bloem J."/>
            <person name="Labutti K."/>
            <person name="Salamov A."/>
            <person name="Andreopoulos B."/>
            <person name="Baker S."/>
            <person name="Barry K."/>
            <person name="Bills G."/>
            <person name="Bluhm B."/>
            <person name="Cannon C."/>
            <person name="Castanera R."/>
            <person name="Culley D."/>
            <person name="Daum C."/>
            <person name="Ezra D."/>
            <person name="Gonzalez J."/>
            <person name="Henrissat B."/>
            <person name="Kuo A."/>
            <person name="Liang C."/>
            <person name="Lipzen A."/>
            <person name="Lutzoni F."/>
            <person name="Magnuson J."/>
            <person name="Mondo S."/>
            <person name="Nolan M."/>
            <person name="Ohm R."/>
            <person name="Pangilinan J."/>
            <person name="Park H.-J."/>
            <person name="Ramirez L."/>
            <person name="Alfaro M."/>
            <person name="Sun H."/>
            <person name="Tritt A."/>
            <person name="Yoshinaga Y."/>
            <person name="Zwiers L.-H."/>
            <person name="Turgeon B."/>
            <person name="Goodwin S."/>
            <person name="Spatafora J."/>
            <person name="Crous P."/>
            <person name="Grigoriev I."/>
        </authorList>
    </citation>
    <scope>NUCLEOTIDE SEQUENCE</scope>
    <source>
        <strain evidence="10">CBS 122368</strain>
    </source>
</reference>
<evidence type="ECO:0000259" key="7">
    <source>
        <dbReference type="PROSITE" id="PS50280"/>
    </source>
</evidence>
<keyword evidence="4" id="KW-0805">Transcription regulation</keyword>
<dbReference type="GO" id="GO:0032259">
    <property type="term" value="P:methylation"/>
    <property type="evidence" value="ECO:0007669"/>
    <property type="project" value="UniProtKB-KW"/>
</dbReference>
<dbReference type="InterPro" id="IPR043151">
    <property type="entry name" value="BAH_sf"/>
</dbReference>
<dbReference type="GO" id="GO:0046976">
    <property type="term" value="F:histone H3K27 methyltransferase activity"/>
    <property type="evidence" value="ECO:0007669"/>
    <property type="project" value="TreeGrafter"/>
</dbReference>
<organism evidence="10 11">
    <name type="scientific">Trematosphaeria pertusa</name>
    <dbReference type="NCBI Taxonomy" id="390896"/>
    <lineage>
        <taxon>Eukaryota</taxon>
        <taxon>Fungi</taxon>
        <taxon>Dikarya</taxon>
        <taxon>Ascomycota</taxon>
        <taxon>Pezizomycotina</taxon>
        <taxon>Dothideomycetes</taxon>
        <taxon>Pleosporomycetidae</taxon>
        <taxon>Pleosporales</taxon>
        <taxon>Massarineae</taxon>
        <taxon>Trematosphaeriaceae</taxon>
        <taxon>Trematosphaeria</taxon>
    </lineage>
</organism>
<dbReference type="PANTHER" id="PTHR45747:SF4">
    <property type="entry name" value="HISTONE-LYSINE N-METHYLTRANSFERASE E(Z)"/>
    <property type="match status" value="1"/>
</dbReference>
<dbReference type="AlphaFoldDB" id="A0A6A6IA52"/>
<keyword evidence="2" id="KW-0808">Transferase</keyword>
<dbReference type="InterPro" id="IPR001214">
    <property type="entry name" value="SET_dom"/>
</dbReference>
<feature type="domain" description="SET" evidence="7">
    <location>
        <begin position="136"/>
        <end position="243"/>
    </location>
</feature>